<keyword evidence="2" id="KW-0677">Repeat</keyword>
<proteinExistence type="predicted"/>
<dbReference type="InterPro" id="IPR006652">
    <property type="entry name" value="Kelch_1"/>
</dbReference>
<dbReference type="Proteomes" id="UP000823631">
    <property type="component" value="Unassembled WGS sequence"/>
</dbReference>
<evidence type="ECO:0000313" key="4">
    <source>
        <dbReference type="EMBL" id="MBO8415364.1"/>
    </source>
</evidence>
<protein>
    <submittedName>
        <fullName evidence="4">YjhT family mutarotase</fullName>
    </submittedName>
</protein>
<evidence type="ECO:0000256" key="3">
    <source>
        <dbReference type="SAM" id="SignalP"/>
    </source>
</evidence>
<accession>A0A9D9DBJ5</accession>
<comment type="caution">
    <text evidence="4">The sequence shown here is derived from an EMBL/GenBank/DDBJ whole genome shotgun (WGS) entry which is preliminary data.</text>
</comment>
<organism evidence="4 5">
    <name type="scientific">Candidatus Avisuccinivibrio stercorigallinarum</name>
    <dbReference type="NCBI Taxonomy" id="2840704"/>
    <lineage>
        <taxon>Bacteria</taxon>
        <taxon>Pseudomonadati</taxon>
        <taxon>Pseudomonadota</taxon>
        <taxon>Gammaproteobacteria</taxon>
        <taxon>Aeromonadales</taxon>
        <taxon>Succinivibrionaceae</taxon>
        <taxon>Succinivibrionaceae incertae sedis</taxon>
        <taxon>Candidatus Avisuccinivibrio</taxon>
    </lineage>
</organism>
<feature type="chain" id="PRO_5038955037" evidence="3">
    <location>
        <begin position="21"/>
        <end position="377"/>
    </location>
</feature>
<keyword evidence="1" id="KW-0880">Kelch repeat</keyword>
<dbReference type="EMBL" id="JADINH010000064">
    <property type="protein sequence ID" value="MBO8415364.1"/>
    <property type="molecule type" value="Genomic_DNA"/>
</dbReference>
<dbReference type="InterPro" id="IPR056734">
    <property type="entry name" value="NANM"/>
</dbReference>
<dbReference type="Gene3D" id="2.120.10.80">
    <property type="entry name" value="Kelch-type beta propeller"/>
    <property type="match status" value="1"/>
</dbReference>
<dbReference type="InterPro" id="IPR019936">
    <property type="entry name" value="NanM_proteobact"/>
</dbReference>
<dbReference type="SUPFAM" id="SSF117281">
    <property type="entry name" value="Kelch motif"/>
    <property type="match status" value="1"/>
</dbReference>
<reference evidence="4" key="1">
    <citation type="submission" date="2020-10" db="EMBL/GenBank/DDBJ databases">
        <authorList>
            <person name="Gilroy R."/>
        </authorList>
    </citation>
    <scope>NUCLEOTIDE SEQUENCE</scope>
    <source>
        <strain evidence="4">17213</strain>
    </source>
</reference>
<dbReference type="PANTHER" id="PTHR45632:SF5">
    <property type="entry name" value="KELCH-LIKE PROTEIN 22"/>
    <property type="match status" value="1"/>
</dbReference>
<evidence type="ECO:0000256" key="1">
    <source>
        <dbReference type="ARBA" id="ARBA00022441"/>
    </source>
</evidence>
<dbReference type="NCBIfam" id="TIGR03547">
    <property type="entry name" value="muta_rot_YjhT"/>
    <property type="match status" value="1"/>
</dbReference>
<keyword evidence="3" id="KW-0732">Signal</keyword>
<dbReference type="Pfam" id="PF24996">
    <property type="entry name" value="NANM"/>
    <property type="match status" value="1"/>
</dbReference>
<dbReference type="InterPro" id="IPR015915">
    <property type="entry name" value="Kelch-typ_b-propeller"/>
</dbReference>
<reference evidence="4" key="2">
    <citation type="journal article" date="2021" name="PeerJ">
        <title>Extensive microbial diversity within the chicken gut microbiome revealed by metagenomics and culture.</title>
        <authorList>
            <person name="Gilroy R."/>
            <person name="Ravi A."/>
            <person name="Getino M."/>
            <person name="Pursley I."/>
            <person name="Horton D.L."/>
            <person name="Alikhan N.F."/>
            <person name="Baker D."/>
            <person name="Gharbi K."/>
            <person name="Hall N."/>
            <person name="Watson M."/>
            <person name="Adriaenssens E.M."/>
            <person name="Foster-Nyarko E."/>
            <person name="Jarju S."/>
            <person name="Secka A."/>
            <person name="Antonio M."/>
            <person name="Oren A."/>
            <person name="Chaudhuri R.R."/>
            <person name="La Ragione R."/>
            <person name="Hildebrand F."/>
            <person name="Pallen M.J."/>
        </authorList>
    </citation>
    <scope>NUCLEOTIDE SEQUENCE</scope>
    <source>
        <strain evidence="4">17213</strain>
    </source>
</reference>
<dbReference type="SMART" id="SM00612">
    <property type="entry name" value="Kelch"/>
    <property type="match status" value="1"/>
</dbReference>
<gene>
    <name evidence="4" type="ORF">IAB19_03160</name>
</gene>
<dbReference type="AlphaFoldDB" id="A0A9D9DBJ5"/>
<dbReference type="PANTHER" id="PTHR45632">
    <property type="entry name" value="LD33804P"/>
    <property type="match status" value="1"/>
</dbReference>
<sequence>MNSIKSLNPLSAAAASSAAAAYLPRLPYAFKYGCGCLLEDVIYLGLGSLGASWYKLDLTLGEPVFEALSPFSGPLREQAQAAALNGKIYIFGGCGKLENGLTGVLNDVWCYDPKADHWSKCMTRAPFGLCGHSALTLDGKTALITGSVNKAIFDGFFEDMAAAGDDAAMKAAISAAYTGKRVEDYCFNAGVLTYNPEHNAWGMAGTLPCGGRAGAAFAAINGSAVLIGGEKKPGLRSACTLAIKQTGSEVSFEALPDLPCPEGDALQEGVAGAFAGACGEVLLCAGGANFPGSTKAYGEGKLFAHQGLVKTYRQEIYALTDGRWQQAGQLPYGAAYGLSISRGNELWLIGGELADGSGSDAIVRLCLKDGRVLCTED</sequence>
<evidence type="ECO:0000313" key="5">
    <source>
        <dbReference type="Proteomes" id="UP000823631"/>
    </source>
</evidence>
<evidence type="ECO:0000256" key="2">
    <source>
        <dbReference type="ARBA" id="ARBA00022737"/>
    </source>
</evidence>
<feature type="signal peptide" evidence="3">
    <location>
        <begin position="1"/>
        <end position="20"/>
    </location>
</feature>
<name>A0A9D9DBJ5_9GAMM</name>